<evidence type="ECO:0000313" key="9">
    <source>
        <dbReference type="Proteomes" id="UP000237822"/>
    </source>
</evidence>
<reference evidence="8 9" key="1">
    <citation type="submission" date="2018-03" db="EMBL/GenBank/DDBJ databases">
        <title>Genomic Encyclopedia of Archaeal and Bacterial Type Strains, Phase II (KMG-II): from individual species to whole genera.</title>
        <authorList>
            <person name="Goeker M."/>
        </authorList>
    </citation>
    <scope>NUCLEOTIDE SEQUENCE [LARGE SCALE GENOMIC DNA]</scope>
    <source>
        <strain evidence="8 9">ATCC BAA-1496</strain>
    </source>
</reference>
<feature type="region of interest" description="Disordered" evidence="6">
    <location>
        <begin position="47"/>
        <end position="76"/>
    </location>
</feature>
<evidence type="ECO:0000256" key="3">
    <source>
        <dbReference type="ARBA" id="ARBA00022578"/>
    </source>
</evidence>
<feature type="compositionally biased region" description="Basic and acidic residues" evidence="6">
    <location>
        <begin position="53"/>
        <end position="70"/>
    </location>
</feature>
<evidence type="ECO:0000256" key="5">
    <source>
        <dbReference type="ARBA" id="ARBA00023172"/>
    </source>
</evidence>
<keyword evidence="4" id="KW-0238">DNA-binding</keyword>
<dbReference type="AlphaFoldDB" id="A0A2T0UDD5"/>
<comment type="function">
    <text evidence="1">Required for the transposition of the insertion element.</text>
</comment>
<evidence type="ECO:0000313" key="7">
    <source>
        <dbReference type="EMBL" id="PRY48818.1"/>
    </source>
</evidence>
<dbReference type="GO" id="GO:0004803">
    <property type="term" value="F:transposase activity"/>
    <property type="evidence" value="ECO:0007669"/>
    <property type="project" value="InterPro"/>
</dbReference>
<dbReference type="EMBL" id="PVTI01000021">
    <property type="protein sequence ID" value="PRY55894.1"/>
    <property type="molecule type" value="Genomic_DNA"/>
</dbReference>
<evidence type="ECO:0000256" key="4">
    <source>
        <dbReference type="ARBA" id="ARBA00023125"/>
    </source>
</evidence>
<dbReference type="GO" id="GO:0003677">
    <property type="term" value="F:DNA binding"/>
    <property type="evidence" value="ECO:0007669"/>
    <property type="project" value="UniProtKB-KW"/>
</dbReference>
<comment type="caution">
    <text evidence="8">The sequence shown here is derived from an EMBL/GenBank/DDBJ whole genome shotgun (WGS) entry which is preliminary data.</text>
</comment>
<evidence type="ECO:0000313" key="8">
    <source>
        <dbReference type="EMBL" id="PRY55894.1"/>
    </source>
</evidence>
<dbReference type="Proteomes" id="UP000237822">
    <property type="component" value="Unassembled WGS sequence"/>
</dbReference>
<protein>
    <submittedName>
        <fullName evidence="8">Mutator family transposase</fullName>
    </submittedName>
</protein>
<organism evidence="8 9">
    <name type="scientific">Knoellia remsis</name>
    <dbReference type="NCBI Taxonomy" id="407159"/>
    <lineage>
        <taxon>Bacteria</taxon>
        <taxon>Bacillati</taxon>
        <taxon>Actinomycetota</taxon>
        <taxon>Actinomycetes</taxon>
        <taxon>Micrococcales</taxon>
        <taxon>Intrasporangiaceae</taxon>
        <taxon>Knoellia</taxon>
    </lineage>
</organism>
<name>A0A2T0UDD5_9MICO</name>
<dbReference type="InterPro" id="IPR001207">
    <property type="entry name" value="Transposase_mutator"/>
</dbReference>
<keyword evidence="9" id="KW-1185">Reference proteome</keyword>
<evidence type="ECO:0000256" key="1">
    <source>
        <dbReference type="ARBA" id="ARBA00002190"/>
    </source>
</evidence>
<evidence type="ECO:0000256" key="6">
    <source>
        <dbReference type="SAM" id="MobiDB-lite"/>
    </source>
</evidence>
<accession>A0A2T0UDD5</accession>
<evidence type="ECO:0000256" key="2">
    <source>
        <dbReference type="ARBA" id="ARBA00010961"/>
    </source>
</evidence>
<comment type="similarity">
    <text evidence="2">Belongs to the transposase mutator family.</text>
</comment>
<dbReference type="RefSeq" id="WP_177426661.1">
    <property type="nucleotide sequence ID" value="NZ_PVTI01000021.1"/>
</dbReference>
<dbReference type="Pfam" id="PF00872">
    <property type="entry name" value="Transposase_mut"/>
    <property type="match status" value="1"/>
</dbReference>
<keyword evidence="3" id="KW-0815">Transposition</keyword>
<feature type="non-terminal residue" evidence="8">
    <location>
        <position position="76"/>
    </location>
</feature>
<sequence length="76" mass="8311">MTANTSIDPAVFLHDQLAQASPDLMRDLLTTFINALLSAQADSVCGAEYGTRSPDRTNSRNGYRHRDLDTRAGTID</sequence>
<gene>
    <name evidence="8" type="ORF">BCF74_12171</name>
    <name evidence="7" type="ORF">BCF74_14815</name>
</gene>
<proteinExistence type="inferred from homology"/>
<keyword evidence="5" id="KW-0233">DNA recombination</keyword>
<dbReference type="EMBL" id="PVTI01000048">
    <property type="protein sequence ID" value="PRY48818.1"/>
    <property type="molecule type" value="Genomic_DNA"/>
</dbReference>
<dbReference type="GO" id="GO:0006313">
    <property type="term" value="P:DNA transposition"/>
    <property type="evidence" value="ECO:0007669"/>
    <property type="project" value="InterPro"/>
</dbReference>